<proteinExistence type="predicted"/>
<dbReference type="RefSeq" id="WP_344671797.1">
    <property type="nucleotide sequence ID" value="NZ_BAAAQN010000093.1"/>
</dbReference>
<comment type="caution">
    <text evidence="2">The sequence shown here is derived from an EMBL/GenBank/DDBJ whole genome shotgun (WGS) entry which is preliminary data.</text>
</comment>
<reference evidence="3" key="1">
    <citation type="journal article" date="2019" name="Int. J. Syst. Evol. Microbiol.">
        <title>The Global Catalogue of Microorganisms (GCM) 10K type strain sequencing project: providing services to taxonomists for standard genome sequencing and annotation.</title>
        <authorList>
            <consortium name="The Broad Institute Genomics Platform"/>
            <consortium name="The Broad Institute Genome Sequencing Center for Infectious Disease"/>
            <person name="Wu L."/>
            <person name="Ma J."/>
        </authorList>
    </citation>
    <scope>NUCLEOTIDE SEQUENCE [LARGE SCALE GENOMIC DNA]</scope>
    <source>
        <strain evidence="3">JCM 16014</strain>
    </source>
</reference>
<dbReference type="InterPro" id="IPR027417">
    <property type="entry name" value="P-loop_NTPase"/>
</dbReference>
<evidence type="ECO:0000313" key="3">
    <source>
        <dbReference type="Proteomes" id="UP001500751"/>
    </source>
</evidence>
<dbReference type="SUPFAM" id="SSF52540">
    <property type="entry name" value="P-loop containing nucleoside triphosphate hydrolases"/>
    <property type="match status" value="1"/>
</dbReference>
<organism evidence="2 3">
    <name type="scientific">Catenulispora yoronensis</name>
    <dbReference type="NCBI Taxonomy" id="450799"/>
    <lineage>
        <taxon>Bacteria</taxon>
        <taxon>Bacillati</taxon>
        <taxon>Actinomycetota</taxon>
        <taxon>Actinomycetes</taxon>
        <taxon>Catenulisporales</taxon>
        <taxon>Catenulisporaceae</taxon>
        <taxon>Catenulispora</taxon>
    </lineage>
</organism>
<name>A0ABP5H315_9ACTN</name>
<accession>A0ABP5H315</accession>
<dbReference type="EMBL" id="BAAAQN010000093">
    <property type="protein sequence ID" value="GAA2063715.1"/>
    <property type="molecule type" value="Genomic_DNA"/>
</dbReference>
<dbReference type="Gene3D" id="3.40.50.300">
    <property type="entry name" value="P-loop containing nucleotide triphosphate hydrolases"/>
    <property type="match status" value="1"/>
</dbReference>
<protein>
    <submittedName>
        <fullName evidence="2">Uncharacterized protein</fullName>
    </submittedName>
</protein>
<gene>
    <name evidence="2" type="ORF">GCM10009839_88870</name>
</gene>
<evidence type="ECO:0000313" key="2">
    <source>
        <dbReference type="EMBL" id="GAA2063715.1"/>
    </source>
</evidence>
<dbReference type="Proteomes" id="UP001500751">
    <property type="component" value="Unassembled WGS sequence"/>
</dbReference>
<evidence type="ECO:0000256" key="1">
    <source>
        <dbReference type="SAM" id="MobiDB-lite"/>
    </source>
</evidence>
<feature type="region of interest" description="Disordered" evidence="1">
    <location>
        <begin position="251"/>
        <end position="277"/>
    </location>
</feature>
<sequence>MLIALGSLKSSPGVTTAAAAIGAMWPGAGAGEPVLLEADARGGDLGARFKLGQEPGLASLSVAARRSTDAALLAEHVQELPGGLKVVLAPPPAENASAAMKMLAEDACEWVGAVGAQDDLAVVADLGDLTPEGHGWVVAGAAEVLLLVARPVLEELTRVISGAEGLLARCRATDTRLGLVTVGSGPFTVEEIEESTGLSVLAELPDDAAAAAMLAGRPDPRGALSRLAARSGIAGLPLAMAAAELAATLAAEHQQAGIEPGDGTEARPESEPIGVVA</sequence>
<keyword evidence="3" id="KW-1185">Reference proteome</keyword>